<dbReference type="Pfam" id="PF03724">
    <property type="entry name" value="META"/>
    <property type="match status" value="1"/>
</dbReference>
<sequence length="147" mass="16503">MRKYIAILFVIGFLSACKNSKKMSSDSSKTTLSHSSLEGTWQLNYLMAPGKSFEELYLDKKPEIKFELGEKRFSGNTSCNSFTGKLNLDGNKISFRDPYVMTKMMCPGEGESVFTQTLNKVNTYAVTDGNTLNFISGDIAIMRFTKK</sequence>
<dbReference type="EMBL" id="JACYGY010000002">
    <property type="protein sequence ID" value="MBE9466117.1"/>
    <property type="molecule type" value="Genomic_DNA"/>
</dbReference>
<comment type="caution">
    <text evidence="2">The sequence shown here is derived from an EMBL/GenBank/DDBJ whole genome shotgun (WGS) entry which is preliminary data.</text>
</comment>
<proteinExistence type="predicted"/>
<dbReference type="PANTHER" id="PTHR35535">
    <property type="entry name" value="HEAT SHOCK PROTEIN HSLJ"/>
    <property type="match status" value="1"/>
</dbReference>
<reference evidence="3" key="1">
    <citation type="submission" date="2023-07" db="EMBL/GenBank/DDBJ databases">
        <title>Dyadobacter sp. nov 'subterranea' isolated from contaminted grondwater.</title>
        <authorList>
            <person name="Szabo I."/>
            <person name="Al-Omari J."/>
            <person name="Szerdahelyi S.G."/>
            <person name="Rado J."/>
        </authorList>
    </citation>
    <scope>NUCLEOTIDE SEQUENCE [LARGE SCALE GENOMIC DNA]</scope>
    <source>
        <strain evidence="3">UP-52</strain>
    </source>
</reference>
<dbReference type="InterPro" id="IPR005184">
    <property type="entry name" value="DUF306_Meta_HslJ"/>
</dbReference>
<dbReference type="Gene3D" id="2.40.128.270">
    <property type="match status" value="1"/>
</dbReference>
<accession>A0ABR9WKU6</accession>
<evidence type="ECO:0000259" key="1">
    <source>
        <dbReference type="Pfam" id="PF03724"/>
    </source>
</evidence>
<name>A0ABR9WKU6_9BACT</name>
<evidence type="ECO:0000313" key="3">
    <source>
        <dbReference type="Proteomes" id="UP000634134"/>
    </source>
</evidence>
<organism evidence="2 3">
    <name type="scientific">Dyadobacter subterraneus</name>
    <dbReference type="NCBI Taxonomy" id="2773304"/>
    <lineage>
        <taxon>Bacteria</taxon>
        <taxon>Pseudomonadati</taxon>
        <taxon>Bacteroidota</taxon>
        <taxon>Cytophagia</taxon>
        <taxon>Cytophagales</taxon>
        <taxon>Spirosomataceae</taxon>
        <taxon>Dyadobacter</taxon>
    </lineage>
</organism>
<dbReference type="InterPro" id="IPR038670">
    <property type="entry name" value="HslJ-like_sf"/>
</dbReference>
<feature type="domain" description="DUF306" evidence="1">
    <location>
        <begin position="39"/>
        <end position="138"/>
    </location>
</feature>
<gene>
    <name evidence="2" type="ORF">IEE83_29965</name>
</gene>
<protein>
    <submittedName>
        <fullName evidence="2">META domain-containing protein</fullName>
    </submittedName>
</protein>
<evidence type="ECO:0000313" key="2">
    <source>
        <dbReference type="EMBL" id="MBE9466117.1"/>
    </source>
</evidence>
<dbReference type="PROSITE" id="PS51257">
    <property type="entry name" value="PROKAR_LIPOPROTEIN"/>
    <property type="match status" value="1"/>
</dbReference>
<dbReference type="PANTHER" id="PTHR35535:SF2">
    <property type="entry name" value="DUF306 DOMAIN-CONTAINING PROTEIN"/>
    <property type="match status" value="1"/>
</dbReference>
<keyword evidence="3" id="KW-1185">Reference proteome</keyword>
<dbReference type="InterPro" id="IPR053147">
    <property type="entry name" value="Hsp_HslJ-like"/>
</dbReference>
<dbReference type="Proteomes" id="UP000634134">
    <property type="component" value="Unassembled WGS sequence"/>
</dbReference>